<dbReference type="AlphaFoldDB" id="A0A6A4J5V3"/>
<proteinExistence type="predicted"/>
<comment type="caution">
    <text evidence="2">The sequence shown here is derived from an EMBL/GenBank/DDBJ whole genome shotgun (WGS) entry which is preliminary data.</text>
</comment>
<organism evidence="2 3">
    <name type="scientific">Apolygus lucorum</name>
    <name type="common">Small green plant bug</name>
    <name type="synonym">Lygocoris lucorum</name>
    <dbReference type="NCBI Taxonomy" id="248454"/>
    <lineage>
        <taxon>Eukaryota</taxon>
        <taxon>Metazoa</taxon>
        <taxon>Ecdysozoa</taxon>
        <taxon>Arthropoda</taxon>
        <taxon>Hexapoda</taxon>
        <taxon>Insecta</taxon>
        <taxon>Pterygota</taxon>
        <taxon>Neoptera</taxon>
        <taxon>Paraneoptera</taxon>
        <taxon>Hemiptera</taxon>
        <taxon>Heteroptera</taxon>
        <taxon>Panheteroptera</taxon>
        <taxon>Cimicomorpha</taxon>
        <taxon>Miridae</taxon>
        <taxon>Mirini</taxon>
        <taxon>Apolygus</taxon>
    </lineage>
</organism>
<dbReference type="EMBL" id="WIXP02000015">
    <property type="protein sequence ID" value="KAF6199349.1"/>
    <property type="molecule type" value="Genomic_DNA"/>
</dbReference>
<accession>A0A6A4J5V3</accession>
<evidence type="ECO:0000313" key="2">
    <source>
        <dbReference type="EMBL" id="KAF6199349.1"/>
    </source>
</evidence>
<sequence>MPKISKKKDRKDPKKDWGESGSEEENTHVEVAGRSTKGKTVQQVVQTRPAVSLGVTTTQAWREEMMKHSAFIFEINCIQQVV</sequence>
<protein>
    <submittedName>
        <fullName evidence="2">Uncharacterized protein</fullName>
    </submittedName>
</protein>
<feature type="region of interest" description="Disordered" evidence="1">
    <location>
        <begin position="1"/>
        <end position="43"/>
    </location>
</feature>
<gene>
    <name evidence="2" type="ORF">GE061_007375</name>
</gene>
<evidence type="ECO:0000313" key="3">
    <source>
        <dbReference type="Proteomes" id="UP000466442"/>
    </source>
</evidence>
<keyword evidence="3" id="KW-1185">Reference proteome</keyword>
<reference evidence="2" key="1">
    <citation type="journal article" date="2021" name="Mol. Ecol. Resour.">
        <title>Apolygus lucorum genome provides insights into omnivorousness and mesophyll feeding.</title>
        <authorList>
            <person name="Liu Y."/>
            <person name="Liu H."/>
            <person name="Wang H."/>
            <person name="Huang T."/>
            <person name="Liu B."/>
            <person name="Yang B."/>
            <person name="Yin L."/>
            <person name="Li B."/>
            <person name="Zhang Y."/>
            <person name="Zhang S."/>
            <person name="Jiang F."/>
            <person name="Zhang X."/>
            <person name="Ren Y."/>
            <person name="Wang B."/>
            <person name="Wang S."/>
            <person name="Lu Y."/>
            <person name="Wu K."/>
            <person name="Fan W."/>
            <person name="Wang G."/>
        </authorList>
    </citation>
    <scope>NUCLEOTIDE SEQUENCE</scope>
    <source>
        <strain evidence="2">12Hb</strain>
    </source>
</reference>
<evidence type="ECO:0000256" key="1">
    <source>
        <dbReference type="SAM" id="MobiDB-lite"/>
    </source>
</evidence>
<dbReference type="Proteomes" id="UP000466442">
    <property type="component" value="Unassembled WGS sequence"/>
</dbReference>
<name>A0A6A4J5V3_APOLU</name>